<feature type="domain" description="ABC1 atypical kinase-like" evidence="2">
    <location>
        <begin position="33"/>
        <end position="87"/>
    </location>
</feature>
<protein>
    <submittedName>
        <fullName evidence="4">ABC1 family protein</fullName>
    </submittedName>
</protein>
<feature type="domain" description="ABC1 atypical kinase-like" evidence="2">
    <location>
        <begin position="181"/>
        <end position="333"/>
    </location>
</feature>
<evidence type="ECO:0000313" key="5">
    <source>
        <dbReference type="Proteomes" id="UP000188320"/>
    </source>
</evidence>
<keyword evidence="5" id="KW-1185">Reference proteome</keyword>
<dbReference type="Pfam" id="PF03109">
    <property type="entry name" value="ABC1"/>
    <property type="match status" value="2"/>
</dbReference>
<dbReference type="InterPro" id="IPR004147">
    <property type="entry name" value="ABC1_dom"/>
</dbReference>
<sequence length="632" mass="70942">MKIAGPTFVKLSQWAATRSDVFPPQFCAELSHLHSKNKPHKFIHTKKCIAETYGGIKDIEAIFEWIEEEPIGAGAIAQVHKAKLREEAVDYIVARSALYFGSVTDTSTGEAGENGIFVSTGPVSITLEDNSTARKEYTGQDSNSSVDTNAKQSTSNRPNLKLEVGQHCVLTKDDLVNLKETLKKNREVAIKVLHPDSEKLVLRDLKIMSFFAKTLCYIPTIKWLSLVEEVMVFGQMMKSQLNLREEASNLLVFSKNFSEQKGVRFPVPLLPITGKQVLVETYSDGVPVSVFMKNAGSEFDKIIASAGLDSFMRMMIWDNFTHADLHPGNILVSFVPPPPLSRSLRLFNKLTRKIDPKSFEPAILDSVEGKEFESIKKRIDLDNLPTESEVNRTVAELSKTKTELLAYLDQLYTLGYRPDLVYLDAGLVTVLNDVHRRNFLELFDAICSFDGERAGYAMIERCTSPELVVEPEIYAKKIEQMVENVRLNSLSLGKVSASSILNQTMDAVRQHRVKLDPNSVNLCVAILVVEGIGRKLYPDLDLLRASLPILRDFFRFEAQSRILNQQKNPPSMIPPPSGSEDSATSVFSGINLDMLKIWVYVEAREYFDRVVNWGSDEAEFFGPFAPALSFYF</sequence>
<dbReference type="PANTHER" id="PTHR45890">
    <property type="entry name" value="AARF DOMAIN CONTAINING KINASE 2 (PREDICTED)"/>
    <property type="match status" value="1"/>
</dbReference>
<accession>A0A1R1PNZ4</accession>
<evidence type="ECO:0000259" key="2">
    <source>
        <dbReference type="Pfam" id="PF03109"/>
    </source>
</evidence>
<evidence type="ECO:0000313" key="4">
    <source>
        <dbReference type="EMBL" id="OMH82696.1"/>
    </source>
</evidence>
<dbReference type="AlphaFoldDB" id="A0A1R1PNZ4"/>
<dbReference type="EMBL" id="LSSK01001727">
    <property type="protein sequence ID" value="OMH78923.1"/>
    <property type="molecule type" value="Genomic_DNA"/>
</dbReference>
<dbReference type="EMBL" id="LSSK01000613">
    <property type="protein sequence ID" value="OMH82696.1"/>
    <property type="molecule type" value="Genomic_DNA"/>
</dbReference>
<dbReference type="InterPro" id="IPR011009">
    <property type="entry name" value="Kinase-like_dom_sf"/>
</dbReference>
<reference evidence="4" key="2">
    <citation type="submission" date="2017-01" db="EMBL/GenBank/DDBJ databases">
        <authorList>
            <person name="Mah S.A."/>
            <person name="Swanson W.J."/>
            <person name="Moy G.W."/>
            <person name="Vacquier V.D."/>
        </authorList>
    </citation>
    <scope>NUCLEOTIDE SEQUENCE [LARGE SCALE GENOMIC DNA]</scope>
    <source>
        <strain evidence="4">COL-18-3</strain>
    </source>
</reference>
<comment type="caution">
    <text evidence="4">The sequence shown here is derived from an EMBL/GenBank/DDBJ whole genome shotgun (WGS) entry which is preliminary data.</text>
</comment>
<gene>
    <name evidence="4" type="ORF">AX774_g3817</name>
    <name evidence="3" type="ORF">AX774_g7678</name>
</gene>
<evidence type="ECO:0000313" key="3">
    <source>
        <dbReference type="EMBL" id="OMH78923.1"/>
    </source>
</evidence>
<dbReference type="GO" id="GO:0005739">
    <property type="term" value="C:mitochondrion"/>
    <property type="evidence" value="ECO:0007669"/>
    <property type="project" value="TreeGrafter"/>
</dbReference>
<dbReference type="OrthoDB" id="1290869at2759"/>
<dbReference type="SUPFAM" id="SSF56112">
    <property type="entry name" value="Protein kinase-like (PK-like)"/>
    <property type="match status" value="1"/>
</dbReference>
<name>A0A1R1PNZ4_ZANCU</name>
<evidence type="ECO:0000256" key="1">
    <source>
        <dbReference type="SAM" id="MobiDB-lite"/>
    </source>
</evidence>
<organism evidence="4 5">
    <name type="scientific">Zancudomyces culisetae</name>
    <name type="common">Gut fungus</name>
    <name type="synonym">Smittium culisetae</name>
    <dbReference type="NCBI Taxonomy" id="1213189"/>
    <lineage>
        <taxon>Eukaryota</taxon>
        <taxon>Fungi</taxon>
        <taxon>Fungi incertae sedis</taxon>
        <taxon>Zoopagomycota</taxon>
        <taxon>Kickxellomycotina</taxon>
        <taxon>Harpellomycetes</taxon>
        <taxon>Harpellales</taxon>
        <taxon>Legeriomycetaceae</taxon>
        <taxon>Zancudomyces</taxon>
    </lineage>
</organism>
<dbReference type="Proteomes" id="UP000188320">
    <property type="component" value="Unassembled WGS sequence"/>
</dbReference>
<dbReference type="PANTHER" id="PTHR45890:SF1">
    <property type="entry name" value="AARF DOMAIN CONTAINING KINASE 2"/>
    <property type="match status" value="1"/>
</dbReference>
<feature type="region of interest" description="Disordered" evidence="1">
    <location>
        <begin position="136"/>
        <end position="157"/>
    </location>
</feature>
<reference evidence="5" key="1">
    <citation type="submission" date="2017-01" db="EMBL/GenBank/DDBJ databases">
        <authorList>
            <person name="Wang Y."/>
            <person name="White M."/>
            <person name="Kvist S."/>
            <person name="Moncalvo J.-M."/>
        </authorList>
    </citation>
    <scope>NUCLEOTIDE SEQUENCE [LARGE SCALE GENOMIC DNA]</scope>
    <source>
        <strain evidence="5">COL-18-3</strain>
    </source>
</reference>
<dbReference type="InterPro" id="IPR052402">
    <property type="entry name" value="ADCK_kinase"/>
</dbReference>
<proteinExistence type="predicted"/>
<feature type="compositionally biased region" description="Polar residues" evidence="1">
    <location>
        <begin position="139"/>
        <end position="157"/>
    </location>
</feature>